<dbReference type="InterPro" id="IPR050482">
    <property type="entry name" value="Sensor_HK_TwoCompSys"/>
</dbReference>
<keyword evidence="9" id="KW-1133">Transmembrane helix</keyword>
<evidence type="ECO:0000256" key="3">
    <source>
        <dbReference type="ARBA" id="ARBA00022553"/>
    </source>
</evidence>
<dbReference type="KEGG" id="nal:B005_0735"/>
<dbReference type="InterPro" id="IPR003594">
    <property type="entry name" value="HATPase_dom"/>
</dbReference>
<name>J7LHH2_NOCAA</name>
<dbReference type="GO" id="GO:0005524">
    <property type="term" value="F:ATP binding"/>
    <property type="evidence" value="ECO:0007669"/>
    <property type="project" value="UniProtKB-KW"/>
</dbReference>
<keyword evidence="5" id="KW-0547">Nucleotide-binding</keyword>
<protein>
    <recommendedName>
        <fullName evidence="2">histidine kinase</fullName>
        <ecNumber evidence="2">2.7.13.3</ecNumber>
    </recommendedName>
</protein>
<keyword evidence="3" id="KW-0597">Phosphoprotein</keyword>
<accession>J7LHH2</accession>
<keyword evidence="9" id="KW-0812">Transmembrane</keyword>
<keyword evidence="4" id="KW-0808">Transferase</keyword>
<dbReference type="PANTHER" id="PTHR24421">
    <property type="entry name" value="NITRATE/NITRITE SENSOR PROTEIN NARX-RELATED"/>
    <property type="match status" value="1"/>
</dbReference>
<evidence type="ECO:0000259" key="10">
    <source>
        <dbReference type="SMART" id="SM00387"/>
    </source>
</evidence>
<feature type="transmembrane region" description="Helical" evidence="9">
    <location>
        <begin position="99"/>
        <end position="120"/>
    </location>
</feature>
<evidence type="ECO:0000313" key="11">
    <source>
        <dbReference type="EMBL" id="AFR10374.1"/>
    </source>
</evidence>
<dbReference type="InterPro" id="IPR036890">
    <property type="entry name" value="HATPase_C_sf"/>
</dbReference>
<dbReference type="GO" id="GO:0000155">
    <property type="term" value="F:phosphorelay sensor kinase activity"/>
    <property type="evidence" value="ECO:0007669"/>
    <property type="project" value="InterPro"/>
</dbReference>
<dbReference type="GO" id="GO:0046983">
    <property type="term" value="F:protein dimerization activity"/>
    <property type="evidence" value="ECO:0007669"/>
    <property type="project" value="InterPro"/>
</dbReference>
<keyword evidence="8" id="KW-0902">Two-component regulatory system</keyword>
<feature type="domain" description="Histidine kinase/HSP90-like ATPase" evidence="10">
    <location>
        <begin position="312"/>
        <end position="403"/>
    </location>
</feature>
<dbReference type="STRING" id="1205910.B005_0735"/>
<dbReference type="Proteomes" id="UP000003779">
    <property type="component" value="Chromosome"/>
</dbReference>
<gene>
    <name evidence="11" type="ordered locus">B005_0735</name>
</gene>
<evidence type="ECO:0000256" key="5">
    <source>
        <dbReference type="ARBA" id="ARBA00022741"/>
    </source>
</evidence>
<evidence type="ECO:0000256" key="7">
    <source>
        <dbReference type="ARBA" id="ARBA00022840"/>
    </source>
</evidence>
<evidence type="ECO:0000256" key="6">
    <source>
        <dbReference type="ARBA" id="ARBA00022777"/>
    </source>
</evidence>
<dbReference type="Gene3D" id="3.30.565.10">
    <property type="entry name" value="Histidine kinase-like ATPase, C-terminal domain"/>
    <property type="match status" value="1"/>
</dbReference>
<dbReference type="SMART" id="SM00387">
    <property type="entry name" value="HATPase_c"/>
    <property type="match status" value="1"/>
</dbReference>
<dbReference type="CDD" id="cd16917">
    <property type="entry name" value="HATPase_UhpB-NarQ-NarX-like"/>
    <property type="match status" value="1"/>
</dbReference>
<evidence type="ECO:0000313" key="12">
    <source>
        <dbReference type="Proteomes" id="UP000003779"/>
    </source>
</evidence>
<dbReference type="EC" id="2.7.13.3" evidence="2"/>
<evidence type="ECO:0000256" key="4">
    <source>
        <dbReference type="ARBA" id="ARBA00022679"/>
    </source>
</evidence>
<sequence length="412" mass="44681">MPPPGGRTIGDRGRTFEVVAALLRAVPRPTRADLWITITLLVLSVGSTIGIEIVDPVPDDLRPWPWGYALMLAACLPLLLRTPLPRVVGLLSVTASTVYYPLGFPDGLVMLCTAVMLYTLVRRGHRVFGWSLGIGQFVSVNAYEYLALGSVRPEAIGVVGWVLVLLCAGEVVRWRAEYQQADREREEEAARGREEELLRRASDERLRLARDVHDTVAHNISLINVQAGTALYLMEKEPERAAQALSTIKRTSKETLVELRAILGVLRAVDESAPRSPAPGLDRVDALVEGTRDAGVEVDLEMVGAERRLPQGVEGVAYRALQEALTNVVRHSGASRARVRIVHEPSWTTVEVSDDGRGTVGPPAAGNGITGMRERATLVGGEVDVGPAEGGGFRVVVRLPVDGGPDRGEDRR</sequence>
<keyword evidence="7" id="KW-0067">ATP-binding</keyword>
<reference evidence="12" key="2">
    <citation type="submission" date="2012-08" db="EMBL/GenBank/DDBJ databases">
        <title>Whole-genome sequence of Nocardiopsis alba strain ATCC BAA-2165 associated with honeybees.</title>
        <authorList>
            <person name="Qiao J."/>
            <person name="Chen L."/>
            <person name="Li Y."/>
            <person name="Wang J."/>
            <person name="Zhang W."/>
            <person name="Chen S."/>
        </authorList>
    </citation>
    <scope>NUCLEOTIDE SEQUENCE [LARGE SCALE GENOMIC DNA]</scope>
    <source>
        <strain evidence="12">ATCC BAA-2165 / BE74</strain>
    </source>
</reference>
<dbReference type="InterPro" id="IPR011712">
    <property type="entry name" value="Sig_transdc_His_kin_sub3_dim/P"/>
</dbReference>
<keyword evidence="9" id="KW-0472">Membrane</keyword>
<evidence type="ECO:0000256" key="8">
    <source>
        <dbReference type="ARBA" id="ARBA00023012"/>
    </source>
</evidence>
<dbReference type="EMBL" id="CP003788">
    <property type="protein sequence ID" value="AFR10374.1"/>
    <property type="molecule type" value="Genomic_DNA"/>
</dbReference>
<reference evidence="11 12" key="1">
    <citation type="journal article" date="2012" name="J. Bacteriol.">
        <title>Whole-Genome Sequence of Nocardiopsis alba Strain ATCC BAA-2165, Associated with Honeybees.</title>
        <authorList>
            <person name="Qiao J."/>
            <person name="Chen L."/>
            <person name="Li Y."/>
            <person name="Wang J."/>
            <person name="Zhang W."/>
            <person name="Chen S."/>
        </authorList>
    </citation>
    <scope>NUCLEOTIDE SEQUENCE [LARGE SCALE GENOMIC DNA]</scope>
    <source>
        <strain evidence="12">ATCC BAA-2165 / BE74</strain>
    </source>
</reference>
<dbReference type="AlphaFoldDB" id="J7LHH2"/>
<comment type="catalytic activity">
    <reaction evidence="1">
        <text>ATP + protein L-histidine = ADP + protein N-phospho-L-histidine.</text>
        <dbReference type="EC" id="2.7.13.3"/>
    </reaction>
</comment>
<feature type="transmembrane region" description="Helical" evidence="9">
    <location>
        <begin position="66"/>
        <end position="84"/>
    </location>
</feature>
<proteinExistence type="predicted"/>
<dbReference type="PANTHER" id="PTHR24421:SF10">
    <property type="entry name" value="NITRATE_NITRITE SENSOR PROTEIN NARQ"/>
    <property type="match status" value="1"/>
</dbReference>
<dbReference type="PATRIC" id="fig|1205910.3.peg.692"/>
<dbReference type="eggNOG" id="COG4585">
    <property type="taxonomic scope" value="Bacteria"/>
</dbReference>
<dbReference type="HOGENOM" id="CLU_000445_20_1_11"/>
<dbReference type="Pfam" id="PF02518">
    <property type="entry name" value="HATPase_c"/>
    <property type="match status" value="1"/>
</dbReference>
<keyword evidence="6 11" id="KW-0418">Kinase</keyword>
<dbReference type="SUPFAM" id="SSF55874">
    <property type="entry name" value="ATPase domain of HSP90 chaperone/DNA topoisomerase II/histidine kinase"/>
    <property type="match status" value="1"/>
</dbReference>
<evidence type="ECO:0000256" key="9">
    <source>
        <dbReference type="SAM" id="Phobius"/>
    </source>
</evidence>
<evidence type="ECO:0000256" key="2">
    <source>
        <dbReference type="ARBA" id="ARBA00012438"/>
    </source>
</evidence>
<organism evidence="11 12">
    <name type="scientific">Nocardiopsis alba (strain ATCC BAA-2165 / BE74)</name>
    <dbReference type="NCBI Taxonomy" id="1205910"/>
    <lineage>
        <taxon>Bacteria</taxon>
        <taxon>Bacillati</taxon>
        <taxon>Actinomycetota</taxon>
        <taxon>Actinomycetes</taxon>
        <taxon>Streptosporangiales</taxon>
        <taxon>Nocardiopsidaceae</taxon>
        <taxon>Nocardiopsis</taxon>
    </lineage>
</organism>
<dbReference type="Gene3D" id="1.20.5.1930">
    <property type="match status" value="1"/>
</dbReference>
<evidence type="ECO:0000256" key="1">
    <source>
        <dbReference type="ARBA" id="ARBA00000085"/>
    </source>
</evidence>
<feature type="transmembrane region" description="Helical" evidence="9">
    <location>
        <begin position="34"/>
        <end position="54"/>
    </location>
</feature>
<dbReference type="Pfam" id="PF07730">
    <property type="entry name" value="HisKA_3"/>
    <property type="match status" value="1"/>
</dbReference>
<dbReference type="GO" id="GO:0016020">
    <property type="term" value="C:membrane"/>
    <property type="evidence" value="ECO:0007669"/>
    <property type="project" value="InterPro"/>
</dbReference>